<sequence>MMRWSTLGVLCVLVVSGCAAPASSPAPAGHESAPASRPLPAPSGQPAAGARPEAPVGFGNAAAFRKWGLEPMAPAPAAPRDPLKISSVRDPWIKEIPTDERIVFLTFDDGNEKDPRFIEMMRDLRIPFTMFLTDDAVKKDYGYFRELRDLGNSVENHTLTHTDLKSLDQAGQQREMCGAQEKFAKEFGRAPRLFRPPFGSWNDDTLAAMKACGLQAMVLWRADMGIEDLEYQRADRRLRPGQIILAHFRGPKDLKGRSLTDMTADLLRRIQEQGFTVARLEDYLAFDSTPPADGS</sequence>
<keyword evidence="2" id="KW-0732">Signal</keyword>
<dbReference type="CDD" id="cd10917">
    <property type="entry name" value="CE4_NodB_like_6s_7s"/>
    <property type="match status" value="1"/>
</dbReference>
<reference evidence="4 5" key="1">
    <citation type="submission" date="2018-12" db="EMBL/GenBank/DDBJ databases">
        <title>Complete genome sequence of Streptomyces ficellus NRRL8067, the producer of ficellomycin, feldamycin and nojirimycin.</title>
        <authorList>
            <person name="Zhang H."/>
            <person name="Yue R."/>
            <person name="Liu Y."/>
            <person name="Li M."/>
            <person name="Mu H."/>
            <person name="Zhang J."/>
        </authorList>
    </citation>
    <scope>NUCLEOTIDE SEQUENCE [LARGE SCALE GENOMIC DNA]</scope>
    <source>
        <strain evidence="4 5">NRRL 8067</strain>
    </source>
</reference>
<dbReference type="Gene3D" id="3.20.20.370">
    <property type="entry name" value="Glycoside hydrolase/deacetylase"/>
    <property type="match status" value="1"/>
</dbReference>
<organism evidence="4 5">
    <name type="scientific">Streptomyces ficellus</name>
    <dbReference type="NCBI Taxonomy" id="1977088"/>
    <lineage>
        <taxon>Bacteria</taxon>
        <taxon>Bacillati</taxon>
        <taxon>Actinomycetota</taxon>
        <taxon>Actinomycetes</taxon>
        <taxon>Kitasatosporales</taxon>
        <taxon>Streptomycetaceae</taxon>
        <taxon>Streptomyces</taxon>
    </lineage>
</organism>
<gene>
    <name evidence="4" type="ORF">EIZ62_01040</name>
</gene>
<dbReference type="EMBL" id="CP034279">
    <property type="protein sequence ID" value="QGV76994.1"/>
    <property type="molecule type" value="Genomic_DNA"/>
</dbReference>
<dbReference type="PROSITE" id="PS51677">
    <property type="entry name" value="NODB"/>
    <property type="match status" value="1"/>
</dbReference>
<dbReference type="PROSITE" id="PS51257">
    <property type="entry name" value="PROKAR_LIPOPROTEIN"/>
    <property type="match status" value="1"/>
</dbReference>
<evidence type="ECO:0000313" key="5">
    <source>
        <dbReference type="Proteomes" id="UP000422572"/>
    </source>
</evidence>
<feature type="compositionally biased region" description="Low complexity" evidence="1">
    <location>
        <begin position="23"/>
        <end position="36"/>
    </location>
</feature>
<dbReference type="Proteomes" id="UP000422572">
    <property type="component" value="Chromosome"/>
</dbReference>
<dbReference type="InterPro" id="IPR002509">
    <property type="entry name" value="NODB_dom"/>
</dbReference>
<name>A0A6I6F303_9ACTN</name>
<dbReference type="PANTHER" id="PTHR10587:SF134">
    <property type="entry name" value="SECRETED PROTEIN"/>
    <property type="match status" value="1"/>
</dbReference>
<feature type="chain" id="PRO_5026077560" evidence="2">
    <location>
        <begin position="29"/>
        <end position="295"/>
    </location>
</feature>
<keyword evidence="5" id="KW-1185">Reference proteome</keyword>
<feature type="signal peptide" evidence="2">
    <location>
        <begin position="1"/>
        <end position="28"/>
    </location>
</feature>
<dbReference type="GO" id="GO:0016810">
    <property type="term" value="F:hydrolase activity, acting on carbon-nitrogen (but not peptide) bonds"/>
    <property type="evidence" value="ECO:0007669"/>
    <property type="project" value="InterPro"/>
</dbReference>
<dbReference type="AlphaFoldDB" id="A0A6I6F303"/>
<evidence type="ECO:0000259" key="3">
    <source>
        <dbReference type="PROSITE" id="PS51677"/>
    </source>
</evidence>
<proteinExistence type="predicted"/>
<dbReference type="KEGG" id="sfic:EIZ62_01040"/>
<protein>
    <submittedName>
        <fullName evidence="4">Polysaccharide deacetylase family protein</fullName>
    </submittedName>
</protein>
<evidence type="ECO:0000256" key="2">
    <source>
        <dbReference type="SAM" id="SignalP"/>
    </source>
</evidence>
<evidence type="ECO:0000313" key="4">
    <source>
        <dbReference type="EMBL" id="QGV76994.1"/>
    </source>
</evidence>
<feature type="domain" description="NodB homology" evidence="3">
    <location>
        <begin position="101"/>
        <end position="295"/>
    </location>
</feature>
<dbReference type="InterPro" id="IPR050248">
    <property type="entry name" value="Polysacc_deacetylase_ArnD"/>
</dbReference>
<dbReference type="Pfam" id="PF01522">
    <property type="entry name" value="Polysacc_deac_1"/>
    <property type="match status" value="1"/>
</dbReference>
<accession>A0A6I6F303</accession>
<feature type="region of interest" description="Disordered" evidence="1">
    <location>
        <begin position="23"/>
        <end position="54"/>
    </location>
</feature>
<evidence type="ECO:0000256" key="1">
    <source>
        <dbReference type="SAM" id="MobiDB-lite"/>
    </source>
</evidence>
<dbReference type="PANTHER" id="PTHR10587">
    <property type="entry name" value="GLYCOSYL TRANSFERASE-RELATED"/>
    <property type="match status" value="1"/>
</dbReference>
<dbReference type="InterPro" id="IPR011330">
    <property type="entry name" value="Glyco_hydro/deAcase_b/a-brl"/>
</dbReference>
<dbReference type="GO" id="GO:0005975">
    <property type="term" value="P:carbohydrate metabolic process"/>
    <property type="evidence" value="ECO:0007669"/>
    <property type="project" value="InterPro"/>
</dbReference>
<dbReference type="OrthoDB" id="3373088at2"/>
<dbReference type="SUPFAM" id="SSF88713">
    <property type="entry name" value="Glycoside hydrolase/deacetylase"/>
    <property type="match status" value="1"/>
</dbReference>